<organism evidence="2">
    <name type="scientific">anaerobic digester metagenome</name>
    <dbReference type="NCBI Taxonomy" id="1263854"/>
    <lineage>
        <taxon>unclassified sequences</taxon>
        <taxon>metagenomes</taxon>
        <taxon>ecological metagenomes</taxon>
    </lineage>
</organism>
<evidence type="ECO:0000256" key="1">
    <source>
        <dbReference type="SAM" id="MobiDB-lite"/>
    </source>
</evidence>
<sequence>MFTVSNVWHSTTRQAGDAKDEGSAEAIRYKKNEKQHNDILRTLCII</sequence>
<feature type="region of interest" description="Disordered" evidence="1">
    <location>
        <begin position="1"/>
        <end position="22"/>
    </location>
</feature>
<dbReference type="EMBL" id="CAADRM010000143">
    <property type="protein sequence ID" value="VFU18073.1"/>
    <property type="molecule type" value="Genomic_DNA"/>
</dbReference>
<feature type="compositionally biased region" description="Polar residues" evidence="1">
    <location>
        <begin position="1"/>
        <end position="14"/>
    </location>
</feature>
<accession>A0A485M448</accession>
<protein>
    <submittedName>
        <fullName evidence="2">Uncharacterized protein</fullName>
    </submittedName>
</protein>
<gene>
    <name evidence="2" type="ORF">SCFA_760003</name>
</gene>
<dbReference type="AlphaFoldDB" id="A0A485M448"/>
<reference evidence="2" key="1">
    <citation type="submission" date="2019-03" db="EMBL/GenBank/DDBJ databases">
        <authorList>
            <person name="Hao L."/>
        </authorList>
    </citation>
    <scope>NUCLEOTIDE SEQUENCE</scope>
</reference>
<proteinExistence type="predicted"/>
<evidence type="ECO:0000313" key="2">
    <source>
        <dbReference type="EMBL" id="VFU18073.1"/>
    </source>
</evidence>
<name>A0A485M448_9ZZZZ</name>